<gene>
    <name evidence="2" type="ORF">EKG39_10415</name>
</gene>
<dbReference type="InterPro" id="IPR009998">
    <property type="entry name" value="YfaZ"/>
</dbReference>
<reference evidence="2 3" key="1">
    <citation type="submission" date="2018-12" db="EMBL/GenBank/DDBJ databases">
        <authorList>
            <person name="Yu L."/>
        </authorList>
    </citation>
    <scope>NUCLEOTIDE SEQUENCE [LARGE SCALE GENOMIC DNA]</scope>
    <source>
        <strain evidence="2 3">HAW-EB5</strain>
    </source>
</reference>
<dbReference type="OrthoDB" id="6366116at2"/>
<dbReference type="Proteomes" id="UP000282060">
    <property type="component" value="Unassembled WGS sequence"/>
</dbReference>
<name>A0A3S0IHN5_9GAMM</name>
<keyword evidence="3" id="KW-1185">Reference proteome</keyword>
<evidence type="ECO:0000256" key="1">
    <source>
        <dbReference type="SAM" id="SignalP"/>
    </source>
</evidence>
<evidence type="ECO:0008006" key="4">
    <source>
        <dbReference type="Google" id="ProtNLM"/>
    </source>
</evidence>
<accession>A0A3S0IHN5</accession>
<dbReference type="EMBL" id="RXNV01000003">
    <property type="protein sequence ID" value="RTR32775.1"/>
    <property type="molecule type" value="Genomic_DNA"/>
</dbReference>
<protein>
    <recommendedName>
        <fullName evidence="4">Porin</fullName>
    </recommendedName>
</protein>
<sequence length="179" mass="19319">MKLKMWGCALLLSSVAITAHASDLSVGLNDNVISTDLIFDLNKHSNASVGYIYSNDGGHLASTAMHIEHDAGIHHFEIGAKYSYVWAKHSANGSVVGIGGRYAMDLGSNVSFHASGYYAPTVLSFGSVDGQYELDSKVQFKLNPNLALFAGYRNIRFQYDNASNSTFDSGFYIGGQASF</sequence>
<dbReference type="AlphaFoldDB" id="A0A3S0IHN5"/>
<feature type="signal peptide" evidence="1">
    <location>
        <begin position="1"/>
        <end position="21"/>
    </location>
</feature>
<dbReference type="Pfam" id="PF07437">
    <property type="entry name" value="YfaZ"/>
    <property type="match status" value="1"/>
</dbReference>
<evidence type="ECO:0000313" key="3">
    <source>
        <dbReference type="Proteomes" id="UP000282060"/>
    </source>
</evidence>
<evidence type="ECO:0000313" key="2">
    <source>
        <dbReference type="EMBL" id="RTR32775.1"/>
    </source>
</evidence>
<feature type="chain" id="PRO_5018687489" description="Porin" evidence="1">
    <location>
        <begin position="22"/>
        <end position="179"/>
    </location>
</feature>
<dbReference type="RefSeq" id="WP_126505679.1">
    <property type="nucleotide sequence ID" value="NZ_RXNV01000003.1"/>
</dbReference>
<keyword evidence="1" id="KW-0732">Signal</keyword>
<organism evidence="2 3">
    <name type="scientific">Shewanella atlantica</name>
    <dbReference type="NCBI Taxonomy" id="271099"/>
    <lineage>
        <taxon>Bacteria</taxon>
        <taxon>Pseudomonadati</taxon>
        <taxon>Pseudomonadota</taxon>
        <taxon>Gammaproteobacteria</taxon>
        <taxon>Alteromonadales</taxon>
        <taxon>Shewanellaceae</taxon>
        <taxon>Shewanella</taxon>
    </lineage>
</organism>
<proteinExistence type="predicted"/>
<comment type="caution">
    <text evidence="2">The sequence shown here is derived from an EMBL/GenBank/DDBJ whole genome shotgun (WGS) entry which is preliminary data.</text>
</comment>